<dbReference type="EMBL" id="JARQWQ010000187">
    <property type="protein sequence ID" value="KAK2547396.1"/>
    <property type="molecule type" value="Genomic_DNA"/>
</dbReference>
<comment type="caution">
    <text evidence="2">The sequence shown here is derived from an EMBL/GenBank/DDBJ whole genome shotgun (WGS) entry which is preliminary data.</text>
</comment>
<protein>
    <submittedName>
        <fullName evidence="2">Uncharacterized protein</fullName>
    </submittedName>
</protein>
<reference evidence="2" key="2">
    <citation type="journal article" date="2023" name="Science">
        <title>Genomic signatures of disease resistance in endangered staghorn corals.</title>
        <authorList>
            <person name="Vollmer S.V."/>
            <person name="Selwyn J.D."/>
            <person name="Despard B.A."/>
            <person name="Roesel C.L."/>
        </authorList>
    </citation>
    <scope>NUCLEOTIDE SEQUENCE</scope>
    <source>
        <strain evidence="2">K2</strain>
    </source>
</reference>
<keyword evidence="1" id="KW-0812">Transmembrane</keyword>
<evidence type="ECO:0000313" key="2">
    <source>
        <dbReference type="EMBL" id="KAK2547396.1"/>
    </source>
</evidence>
<dbReference type="Proteomes" id="UP001249851">
    <property type="component" value="Unassembled WGS sequence"/>
</dbReference>
<feature type="transmembrane region" description="Helical" evidence="1">
    <location>
        <begin position="83"/>
        <end position="107"/>
    </location>
</feature>
<dbReference type="AlphaFoldDB" id="A0AAD9URM4"/>
<sequence>MEVLKETAKVNATATSRHAESYAEATATKLTPFHCGIGRQKVLLMRQSAKEYPSFPLGNPLDIRLVIPTKLLEVLANVDRRDFLYLTQHFSVFSFEFHFVAFCYLMLKKSKHTKRNTTEKITELTNGGNANLQTTQDFFRIIQLGLNNCLVIGIWVLKRLTINIYEDDKLTYCKGVFRYEWRALYQSSAFSRTDLTVWTVLSD</sequence>
<keyword evidence="1" id="KW-0472">Membrane</keyword>
<name>A0AAD9URM4_ACRCE</name>
<proteinExistence type="predicted"/>
<accession>A0AAD9URM4</accession>
<keyword evidence="1" id="KW-1133">Transmembrane helix</keyword>
<reference evidence="2" key="1">
    <citation type="journal article" date="2023" name="G3 (Bethesda)">
        <title>Whole genome assembly and annotation of the endangered Caribbean coral Acropora cervicornis.</title>
        <authorList>
            <person name="Selwyn J.D."/>
            <person name="Vollmer S.V."/>
        </authorList>
    </citation>
    <scope>NUCLEOTIDE SEQUENCE</scope>
    <source>
        <strain evidence="2">K2</strain>
    </source>
</reference>
<keyword evidence="3" id="KW-1185">Reference proteome</keyword>
<organism evidence="2 3">
    <name type="scientific">Acropora cervicornis</name>
    <name type="common">Staghorn coral</name>
    <dbReference type="NCBI Taxonomy" id="6130"/>
    <lineage>
        <taxon>Eukaryota</taxon>
        <taxon>Metazoa</taxon>
        <taxon>Cnidaria</taxon>
        <taxon>Anthozoa</taxon>
        <taxon>Hexacorallia</taxon>
        <taxon>Scleractinia</taxon>
        <taxon>Astrocoeniina</taxon>
        <taxon>Acroporidae</taxon>
        <taxon>Acropora</taxon>
    </lineage>
</organism>
<evidence type="ECO:0000313" key="3">
    <source>
        <dbReference type="Proteomes" id="UP001249851"/>
    </source>
</evidence>
<gene>
    <name evidence="2" type="ORF">P5673_032618</name>
</gene>
<evidence type="ECO:0000256" key="1">
    <source>
        <dbReference type="SAM" id="Phobius"/>
    </source>
</evidence>